<name>A0A0E9UEE4_ANGAN</name>
<organism evidence="1">
    <name type="scientific">Anguilla anguilla</name>
    <name type="common">European freshwater eel</name>
    <name type="synonym">Muraena anguilla</name>
    <dbReference type="NCBI Taxonomy" id="7936"/>
    <lineage>
        <taxon>Eukaryota</taxon>
        <taxon>Metazoa</taxon>
        <taxon>Chordata</taxon>
        <taxon>Craniata</taxon>
        <taxon>Vertebrata</taxon>
        <taxon>Euteleostomi</taxon>
        <taxon>Actinopterygii</taxon>
        <taxon>Neopterygii</taxon>
        <taxon>Teleostei</taxon>
        <taxon>Anguilliformes</taxon>
        <taxon>Anguillidae</taxon>
        <taxon>Anguilla</taxon>
    </lineage>
</organism>
<evidence type="ECO:0000313" key="1">
    <source>
        <dbReference type="EMBL" id="JAH63288.1"/>
    </source>
</evidence>
<reference evidence="1" key="1">
    <citation type="submission" date="2014-11" db="EMBL/GenBank/DDBJ databases">
        <authorList>
            <person name="Amaro Gonzalez C."/>
        </authorList>
    </citation>
    <scope>NUCLEOTIDE SEQUENCE</scope>
</reference>
<reference evidence="1" key="2">
    <citation type="journal article" date="2015" name="Fish Shellfish Immunol.">
        <title>Early steps in the European eel (Anguilla anguilla)-Vibrio vulnificus interaction in the gills: Role of the RtxA13 toxin.</title>
        <authorList>
            <person name="Callol A."/>
            <person name="Pajuelo D."/>
            <person name="Ebbesson L."/>
            <person name="Teles M."/>
            <person name="MacKenzie S."/>
            <person name="Amaro C."/>
        </authorList>
    </citation>
    <scope>NUCLEOTIDE SEQUENCE</scope>
</reference>
<protein>
    <submittedName>
        <fullName evidence="1">Uncharacterized protein</fullName>
    </submittedName>
</protein>
<dbReference type="AlphaFoldDB" id="A0A0E9UEE4"/>
<sequence>MFTCPHSPQCTVGYSKFSQV</sequence>
<accession>A0A0E9UEE4</accession>
<proteinExistence type="predicted"/>
<dbReference type="EMBL" id="GBXM01045289">
    <property type="protein sequence ID" value="JAH63288.1"/>
    <property type="molecule type" value="Transcribed_RNA"/>
</dbReference>